<comment type="caution">
    <text evidence="1">The sequence shown here is derived from an EMBL/GenBank/DDBJ whole genome shotgun (WGS) entry which is preliminary data.</text>
</comment>
<keyword evidence="2" id="KW-1185">Reference proteome</keyword>
<evidence type="ECO:0000313" key="1">
    <source>
        <dbReference type="EMBL" id="MEJ5946808.1"/>
    </source>
</evidence>
<sequence length="142" mass="14687">MSTTAAQALTRLRAAAGDGRLAALCGRHDVDLVTAFGSAVRAAPDGAPPARDLDVAVRFGPARGDVVAVVVALTDLLAFDAVDVMDLGRAGVVARSRALGPGAEPLFEASPGLHATAQMAALTTEMETERLRRWDLELLAGR</sequence>
<reference evidence="1 2" key="1">
    <citation type="journal article" date="2017" name="Int. J. Syst. Evol. Microbiol.">
        <title>Pseudokineococcus basanitobsidens sp. nov., isolated from volcanic rock.</title>
        <authorList>
            <person name="Lee D.W."/>
            <person name="Park M.Y."/>
            <person name="Kim J.J."/>
            <person name="Kim B.S."/>
        </authorList>
    </citation>
    <scope>NUCLEOTIDE SEQUENCE [LARGE SCALE GENOMIC DNA]</scope>
    <source>
        <strain evidence="1 2">DSM 103726</strain>
    </source>
</reference>
<dbReference type="Proteomes" id="UP001387100">
    <property type="component" value="Unassembled WGS sequence"/>
</dbReference>
<organism evidence="1 2">
    <name type="scientific">Pseudokineococcus basanitobsidens</name>
    <dbReference type="NCBI Taxonomy" id="1926649"/>
    <lineage>
        <taxon>Bacteria</taxon>
        <taxon>Bacillati</taxon>
        <taxon>Actinomycetota</taxon>
        <taxon>Actinomycetes</taxon>
        <taxon>Kineosporiales</taxon>
        <taxon>Kineosporiaceae</taxon>
        <taxon>Pseudokineococcus</taxon>
    </lineage>
</organism>
<evidence type="ECO:0000313" key="2">
    <source>
        <dbReference type="Proteomes" id="UP001387100"/>
    </source>
</evidence>
<accession>A0ABU8RNX5</accession>
<dbReference type="Gene3D" id="3.30.460.10">
    <property type="entry name" value="Beta Polymerase, domain 2"/>
    <property type="match status" value="1"/>
</dbReference>
<dbReference type="InterPro" id="IPR043519">
    <property type="entry name" value="NT_sf"/>
</dbReference>
<evidence type="ECO:0008006" key="3">
    <source>
        <dbReference type="Google" id="ProtNLM"/>
    </source>
</evidence>
<dbReference type="EMBL" id="JBBIAA010000034">
    <property type="protein sequence ID" value="MEJ5946808.1"/>
    <property type="molecule type" value="Genomic_DNA"/>
</dbReference>
<dbReference type="RefSeq" id="WP_339576188.1">
    <property type="nucleotide sequence ID" value="NZ_JBBIAA010000034.1"/>
</dbReference>
<gene>
    <name evidence="1" type="ORF">WDZ17_16040</name>
</gene>
<proteinExistence type="predicted"/>
<protein>
    <recommendedName>
        <fullName evidence="3">Polymerase beta nucleotidyltransferase domain-containing protein</fullName>
    </recommendedName>
</protein>
<name>A0ABU8RNX5_9ACTN</name>